<keyword evidence="3" id="KW-0804">Transcription</keyword>
<evidence type="ECO:0000256" key="3">
    <source>
        <dbReference type="ARBA" id="ARBA00023163"/>
    </source>
</evidence>
<accession>A0ABU0ZF89</accession>
<dbReference type="InterPro" id="IPR000792">
    <property type="entry name" value="Tscrpt_reg_LuxR_C"/>
</dbReference>
<name>A0ABU0ZF89_9ACTN</name>
<dbReference type="Pfam" id="PF13191">
    <property type="entry name" value="AAA_16"/>
    <property type="match status" value="1"/>
</dbReference>
<dbReference type="InterPro" id="IPR027417">
    <property type="entry name" value="P-loop_NTPase"/>
</dbReference>
<feature type="region of interest" description="Disordered" evidence="4">
    <location>
        <begin position="885"/>
        <end position="908"/>
    </location>
</feature>
<dbReference type="RefSeq" id="WP_308712989.1">
    <property type="nucleotide sequence ID" value="NZ_JAVHUY010000012.1"/>
</dbReference>
<keyword evidence="1" id="KW-0805">Transcription regulation</keyword>
<dbReference type="Gene3D" id="1.10.10.10">
    <property type="entry name" value="Winged helix-like DNA-binding domain superfamily/Winged helix DNA-binding domain"/>
    <property type="match status" value="1"/>
</dbReference>
<evidence type="ECO:0000313" key="6">
    <source>
        <dbReference type="EMBL" id="MDQ7905716.1"/>
    </source>
</evidence>
<dbReference type="Proteomes" id="UP001230908">
    <property type="component" value="Unassembled WGS sequence"/>
</dbReference>
<evidence type="ECO:0000256" key="1">
    <source>
        <dbReference type="ARBA" id="ARBA00023015"/>
    </source>
</evidence>
<dbReference type="SUPFAM" id="SSF46894">
    <property type="entry name" value="C-terminal effector domain of the bipartite response regulators"/>
    <property type="match status" value="1"/>
</dbReference>
<dbReference type="PANTHER" id="PTHR43214:SF24">
    <property type="entry name" value="TRANSCRIPTIONAL REGULATORY PROTEIN NARL-RELATED"/>
    <property type="match status" value="1"/>
</dbReference>
<protein>
    <submittedName>
        <fullName evidence="6">LuxR family transcriptional regulator</fullName>
    </submittedName>
</protein>
<organism evidence="6 7">
    <name type="scientific">Phytohabitans maris</name>
    <dbReference type="NCBI Taxonomy" id="3071409"/>
    <lineage>
        <taxon>Bacteria</taxon>
        <taxon>Bacillati</taxon>
        <taxon>Actinomycetota</taxon>
        <taxon>Actinomycetes</taxon>
        <taxon>Micromonosporales</taxon>
        <taxon>Micromonosporaceae</taxon>
    </lineage>
</organism>
<dbReference type="InterPro" id="IPR039420">
    <property type="entry name" value="WalR-like"/>
</dbReference>
<dbReference type="InterPro" id="IPR036388">
    <property type="entry name" value="WH-like_DNA-bd_sf"/>
</dbReference>
<comment type="caution">
    <text evidence="6">The sequence shown here is derived from an EMBL/GenBank/DDBJ whole genome shotgun (WGS) entry which is preliminary data.</text>
</comment>
<proteinExistence type="predicted"/>
<dbReference type="InterPro" id="IPR016032">
    <property type="entry name" value="Sig_transdc_resp-reg_C-effctor"/>
</dbReference>
<dbReference type="InterPro" id="IPR041664">
    <property type="entry name" value="AAA_16"/>
</dbReference>
<gene>
    <name evidence="6" type="ORF">RB614_14450</name>
</gene>
<reference evidence="6 7" key="1">
    <citation type="submission" date="2023-08" db="EMBL/GenBank/DDBJ databases">
        <title>Phytohabitans sansha sp. nov., isolated from marine sediment.</title>
        <authorList>
            <person name="Zhao Y."/>
            <person name="Yi K."/>
        </authorList>
    </citation>
    <scope>NUCLEOTIDE SEQUENCE [LARGE SCALE GENOMIC DNA]</scope>
    <source>
        <strain evidence="6 7">ZYX-F-186</strain>
    </source>
</reference>
<dbReference type="PRINTS" id="PR00038">
    <property type="entry name" value="HTHLUXR"/>
</dbReference>
<dbReference type="SMART" id="SM00421">
    <property type="entry name" value="HTH_LUXR"/>
    <property type="match status" value="1"/>
</dbReference>
<keyword evidence="7" id="KW-1185">Reference proteome</keyword>
<keyword evidence="2" id="KW-0238">DNA-binding</keyword>
<dbReference type="PROSITE" id="PS50043">
    <property type="entry name" value="HTH_LUXR_2"/>
    <property type="match status" value="1"/>
</dbReference>
<dbReference type="PROSITE" id="PS00622">
    <property type="entry name" value="HTH_LUXR_1"/>
    <property type="match status" value="1"/>
</dbReference>
<dbReference type="CDD" id="cd06170">
    <property type="entry name" value="LuxR_C_like"/>
    <property type="match status" value="1"/>
</dbReference>
<evidence type="ECO:0000313" key="7">
    <source>
        <dbReference type="Proteomes" id="UP001230908"/>
    </source>
</evidence>
<evidence type="ECO:0000259" key="5">
    <source>
        <dbReference type="PROSITE" id="PS50043"/>
    </source>
</evidence>
<feature type="domain" description="HTH luxR-type" evidence="5">
    <location>
        <begin position="816"/>
        <end position="883"/>
    </location>
</feature>
<evidence type="ECO:0000256" key="2">
    <source>
        <dbReference type="ARBA" id="ARBA00023125"/>
    </source>
</evidence>
<sequence>MDLRDRVRLRTVFAGRREELAALHAARRDAAGRGRLVLVRGTAGVGKSALLDAAARAWRKAGVQVIRVSLAGADTADPYGFRRLADAVRDEFERIGEPRLAASLGVLGGSPAGDGAAMGLVLAAGTAFDLISRRRPVVLVADDVDGVTAPVLALGAAARPGCLVVAACRDGRHPAAVQLAARADLVLDLAPLPEETVEALLTRARGIPPDGALLPALRGALGPLLGHPGTLLSTLDDLERRRRLAVRGGHLCLVGPAAPIALPAGHELVARARALGPAARCLATAVAVAPLPVDDLPVLAEATRDRLDDYGRAADRLVDAGVLVVDAGGRLHPRCAALAARLVEDAGPAGVGRLHRALAAALLRRVGHGDAADRAALADHIALAGRAMPPDGRSAAWLSAMADRYEEGGSDRTIRWLRAALWHASTAPEAGPGRKRAGRRGQEWERTRARLLSLLVRAGRYDDLAEVVAVAPGAGPVPGDLAVAAALAAVHRGAPHGGTADPYAWWFGEPGAAPVQSGAAPDGGSALVSAAELARIRSALRGGAERPATRADDRLLAAGSAGDLVTVFQIVLGPRYGPPGSGPLAAYRRLLDRFAAGDLPAVLSAAREVRAGAGGGLVPDLAGLFAAEAHALLGDARQAAACLADVPARPSTVALRAWVACGLADRFTGDTRAALRDGWAAVERQRAGGGRIGVEQLLPRLAGLAARAGGPELADRLLAEAERLRMRPDPWITRETALLVRALVRRDPVAARAGATLTRGRGHRPDLVETYLAVGALAAEARPWLRQAYEACAGLPAPHLRSRVVALMRERDVPVPRARPHRAGLSTVERQVVEMIRDGRTNRQIAAALRISEKTVENHLTRLFARTGCRSRVELAAASLSGQALEAVPGGAPPPGPEPGTARLGMAS</sequence>
<dbReference type="PANTHER" id="PTHR43214">
    <property type="entry name" value="TWO-COMPONENT RESPONSE REGULATOR"/>
    <property type="match status" value="1"/>
</dbReference>
<dbReference type="InterPro" id="IPR003593">
    <property type="entry name" value="AAA+_ATPase"/>
</dbReference>
<dbReference type="Pfam" id="PF00196">
    <property type="entry name" value="GerE"/>
    <property type="match status" value="1"/>
</dbReference>
<dbReference type="SUPFAM" id="SSF52540">
    <property type="entry name" value="P-loop containing nucleoside triphosphate hydrolases"/>
    <property type="match status" value="1"/>
</dbReference>
<dbReference type="Gene3D" id="3.40.50.300">
    <property type="entry name" value="P-loop containing nucleotide triphosphate hydrolases"/>
    <property type="match status" value="1"/>
</dbReference>
<evidence type="ECO:0000256" key="4">
    <source>
        <dbReference type="SAM" id="MobiDB-lite"/>
    </source>
</evidence>
<dbReference type="EMBL" id="JAVHUY010000012">
    <property type="protein sequence ID" value="MDQ7905716.1"/>
    <property type="molecule type" value="Genomic_DNA"/>
</dbReference>
<dbReference type="SMART" id="SM00382">
    <property type="entry name" value="AAA"/>
    <property type="match status" value="1"/>
</dbReference>